<dbReference type="Pfam" id="PF06953">
    <property type="entry name" value="ArsD"/>
    <property type="match status" value="1"/>
</dbReference>
<keyword evidence="2" id="KW-1185">Reference proteome</keyword>
<proteinExistence type="predicted"/>
<gene>
    <name evidence="1" type="ORF">O0S09_09720</name>
</gene>
<evidence type="ECO:0000313" key="1">
    <source>
        <dbReference type="EMBL" id="MCZ0863521.1"/>
    </source>
</evidence>
<dbReference type="InterPro" id="IPR010712">
    <property type="entry name" value="Arsenical-R_ArsD"/>
</dbReference>
<dbReference type="Proteomes" id="UP001141336">
    <property type="component" value="Unassembled WGS sequence"/>
</dbReference>
<dbReference type="RefSeq" id="WP_268923787.1">
    <property type="nucleotide sequence ID" value="NZ_JAPTGC010000028.1"/>
</dbReference>
<evidence type="ECO:0000313" key="2">
    <source>
        <dbReference type="Proteomes" id="UP001141336"/>
    </source>
</evidence>
<dbReference type="Gene3D" id="3.40.30.10">
    <property type="entry name" value="Glutaredoxin"/>
    <property type="match status" value="1"/>
</dbReference>
<organism evidence="1 2">
    <name type="scientific">Methanocorpusculum vombati</name>
    <dbReference type="NCBI Taxonomy" id="3002864"/>
    <lineage>
        <taxon>Archaea</taxon>
        <taxon>Methanobacteriati</taxon>
        <taxon>Methanobacteriota</taxon>
        <taxon>Stenosarchaea group</taxon>
        <taxon>Methanomicrobia</taxon>
        <taxon>Methanomicrobiales</taxon>
        <taxon>Methanocorpusculaceae</taxon>
        <taxon>Methanocorpusculum</taxon>
    </lineage>
</organism>
<name>A0ABT4IPP7_9EURY</name>
<dbReference type="EMBL" id="JAPTGC010000028">
    <property type="protein sequence ID" value="MCZ0863521.1"/>
    <property type="molecule type" value="Genomic_DNA"/>
</dbReference>
<reference evidence="1" key="1">
    <citation type="submission" date="2022-12" db="EMBL/GenBank/DDBJ databases">
        <title>Isolation and characterisation of novel Methanocorpusculum spp. from native Australian herbivores indicates the genus is ancestrally host-associated.</title>
        <authorList>
            <person name="Volmer J.G."/>
            <person name="Soo R.M."/>
            <person name="Evans P.N."/>
            <person name="Hoedt E.C."/>
            <person name="Astorga Alsina A.L."/>
            <person name="Woodcroft B.J."/>
            <person name="Tyson G.W."/>
            <person name="Hugenholtz P."/>
            <person name="Morrison M."/>
        </authorList>
    </citation>
    <scope>NUCLEOTIDE SEQUENCE</scope>
    <source>
        <strain evidence="1">CW153</strain>
    </source>
</reference>
<sequence length="115" mass="12929">MASMILFDNETAQSGPEKDRIDGIIQRLKDQGICIERHHVLHEAAKYPAVQKLVQEHGEKILPIAFVNGFVMITGRYPANEEIRQILNVPLQLIEPKQEGCCCISGCGCPEERCR</sequence>
<accession>A0ABT4IPP7</accession>
<protein>
    <submittedName>
        <fullName evidence="1">Arsenic metallochaperone ArsD family protein</fullName>
    </submittedName>
</protein>
<comment type="caution">
    <text evidence="1">The sequence shown here is derived from an EMBL/GenBank/DDBJ whole genome shotgun (WGS) entry which is preliminary data.</text>
</comment>